<sequence length="189" mass="20441">MTSQTASPALVVGGTGMLSGLVHELTARGHSTTVVARDATRLQQVAAAAPGPGAVTPVQAHYALRESLRTGLDSAVQQWGPYGVAVLWVRTAHRESVQEEVSPRLADRALVVDVLGSGTRDPRELQPRRPEPFDRPEVTYRRAVLGFTDGPAGTRWLTDGEICQGVLDTLDSPEEMRVVGRVNPWHEHP</sequence>
<reference evidence="1 2" key="1">
    <citation type="journal article" date="2019" name="Int. J. Syst. Evol. Microbiol.">
        <title>The Global Catalogue of Microorganisms (GCM) 10K type strain sequencing project: providing services to taxonomists for standard genome sequencing and annotation.</title>
        <authorList>
            <consortium name="The Broad Institute Genomics Platform"/>
            <consortium name="The Broad Institute Genome Sequencing Center for Infectious Disease"/>
            <person name="Wu L."/>
            <person name="Ma J."/>
        </authorList>
    </citation>
    <scope>NUCLEOTIDE SEQUENCE [LARGE SCALE GENOMIC DNA]</scope>
    <source>
        <strain evidence="1 2">JCM 13581</strain>
    </source>
</reference>
<name>A0ABN2NSS5_9ACTN</name>
<dbReference type="InterPro" id="IPR036291">
    <property type="entry name" value="NAD(P)-bd_dom_sf"/>
</dbReference>
<proteinExistence type="predicted"/>
<gene>
    <name evidence="1" type="ORF">GCM10009716_03600</name>
</gene>
<comment type="caution">
    <text evidence="1">The sequence shown here is derived from an EMBL/GenBank/DDBJ whole genome shotgun (WGS) entry which is preliminary data.</text>
</comment>
<accession>A0ABN2NSS5</accession>
<dbReference type="EMBL" id="BAAAMJ010000003">
    <property type="protein sequence ID" value="GAA1896843.1"/>
    <property type="molecule type" value="Genomic_DNA"/>
</dbReference>
<protein>
    <submittedName>
        <fullName evidence="1">Short-chain dehydrogenase</fullName>
    </submittedName>
</protein>
<organism evidence="1 2">
    <name type="scientific">Streptomyces sodiiphilus</name>
    <dbReference type="NCBI Taxonomy" id="226217"/>
    <lineage>
        <taxon>Bacteria</taxon>
        <taxon>Bacillati</taxon>
        <taxon>Actinomycetota</taxon>
        <taxon>Actinomycetes</taxon>
        <taxon>Kitasatosporales</taxon>
        <taxon>Streptomycetaceae</taxon>
        <taxon>Streptomyces</taxon>
    </lineage>
</organism>
<dbReference type="RefSeq" id="WP_344258226.1">
    <property type="nucleotide sequence ID" value="NZ_BAAAMJ010000003.1"/>
</dbReference>
<dbReference type="Proteomes" id="UP001501303">
    <property type="component" value="Unassembled WGS sequence"/>
</dbReference>
<dbReference type="SUPFAM" id="SSF51735">
    <property type="entry name" value="NAD(P)-binding Rossmann-fold domains"/>
    <property type="match status" value="1"/>
</dbReference>
<evidence type="ECO:0000313" key="1">
    <source>
        <dbReference type="EMBL" id="GAA1896843.1"/>
    </source>
</evidence>
<evidence type="ECO:0000313" key="2">
    <source>
        <dbReference type="Proteomes" id="UP001501303"/>
    </source>
</evidence>
<keyword evidence="2" id="KW-1185">Reference proteome</keyword>
<dbReference type="Gene3D" id="3.40.50.720">
    <property type="entry name" value="NAD(P)-binding Rossmann-like Domain"/>
    <property type="match status" value="1"/>
</dbReference>